<evidence type="ECO:0000313" key="16">
    <source>
        <dbReference type="EMBL" id="KAF3856026.1"/>
    </source>
</evidence>
<evidence type="ECO:0000256" key="9">
    <source>
        <dbReference type="ARBA" id="ARBA00023139"/>
    </source>
</evidence>
<evidence type="ECO:0000256" key="11">
    <source>
        <dbReference type="ARBA" id="ARBA00023180"/>
    </source>
</evidence>
<evidence type="ECO:0000256" key="10">
    <source>
        <dbReference type="ARBA" id="ARBA00023157"/>
    </source>
</evidence>
<feature type="domain" description="Ig-like" evidence="15">
    <location>
        <begin position="1"/>
        <end position="90"/>
    </location>
</feature>
<evidence type="ECO:0000256" key="7">
    <source>
        <dbReference type="ARBA" id="ARBA00023130"/>
    </source>
</evidence>
<keyword evidence="7" id="KW-1064">Adaptive immunity</keyword>
<organism evidence="16 17">
    <name type="scientific">Dissostichus mawsoni</name>
    <name type="common">Antarctic cod</name>
    <dbReference type="NCBI Taxonomy" id="36200"/>
    <lineage>
        <taxon>Eukaryota</taxon>
        <taxon>Metazoa</taxon>
        <taxon>Chordata</taxon>
        <taxon>Craniata</taxon>
        <taxon>Vertebrata</taxon>
        <taxon>Euteleostomi</taxon>
        <taxon>Actinopterygii</taxon>
        <taxon>Neopterygii</taxon>
        <taxon>Teleostei</taxon>
        <taxon>Neoteleostei</taxon>
        <taxon>Acanthomorphata</taxon>
        <taxon>Eupercaria</taxon>
        <taxon>Perciformes</taxon>
        <taxon>Notothenioidei</taxon>
        <taxon>Nototheniidae</taxon>
        <taxon>Dissostichus</taxon>
    </lineage>
</organism>
<dbReference type="GO" id="GO:0002250">
    <property type="term" value="P:adaptive immune response"/>
    <property type="evidence" value="ECO:0007669"/>
    <property type="project" value="UniProtKB-KW"/>
</dbReference>
<keyword evidence="12" id="KW-0449">Lipoprotein</keyword>
<dbReference type="PANTHER" id="PTHR10441">
    <property type="entry name" value="CD8 ALPHA CHAIN"/>
    <property type="match status" value="1"/>
</dbReference>
<evidence type="ECO:0000256" key="8">
    <source>
        <dbReference type="ARBA" id="ARBA00023136"/>
    </source>
</evidence>
<keyword evidence="6" id="KW-1133">Transmembrane helix</keyword>
<keyword evidence="13" id="KW-0393">Immunoglobulin domain</keyword>
<dbReference type="InterPro" id="IPR007110">
    <property type="entry name" value="Ig-like_dom"/>
</dbReference>
<evidence type="ECO:0000256" key="2">
    <source>
        <dbReference type="ARBA" id="ARBA00022475"/>
    </source>
</evidence>
<dbReference type="OrthoDB" id="9906515at2759"/>
<evidence type="ECO:0000313" key="17">
    <source>
        <dbReference type="Proteomes" id="UP000518266"/>
    </source>
</evidence>
<dbReference type="EMBL" id="JAAKFY010000006">
    <property type="protein sequence ID" value="KAF3856026.1"/>
    <property type="molecule type" value="Genomic_DNA"/>
</dbReference>
<evidence type="ECO:0000256" key="4">
    <source>
        <dbReference type="ARBA" id="ARBA00022729"/>
    </source>
</evidence>
<keyword evidence="2" id="KW-1003">Cell membrane</keyword>
<dbReference type="Gene3D" id="2.60.40.10">
    <property type="entry name" value="Immunoglobulins"/>
    <property type="match status" value="1"/>
</dbReference>
<keyword evidence="11" id="KW-0325">Glycoprotein</keyword>
<evidence type="ECO:0000256" key="12">
    <source>
        <dbReference type="ARBA" id="ARBA00023288"/>
    </source>
</evidence>
<keyword evidence="17" id="KW-1185">Reference proteome</keyword>
<evidence type="ECO:0000256" key="13">
    <source>
        <dbReference type="ARBA" id="ARBA00023319"/>
    </source>
</evidence>
<proteinExistence type="predicted"/>
<dbReference type="PROSITE" id="PS50835">
    <property type="entry name" value="IG_LIKE"/>
    <property type="match status" value="1"/>
</dbReference>
<comment type="subcellular location">
    <subcellularLocation>
        <location evidence="1">Cell membrane</location>
        <topology evidence="1">Single-pass type I membrane protein</topology>
    </subcellularLocation>
</comment>
<dbReference type="CDD" id="cd00099">
    <property type="entry name" value="IgV"/>
    <property type="match status" value="1"/>
</dbReference>
<evidence type="ECO:0000259" key="15">
    <source>
        <dbReference type="PROSITE" id="PS50835"/>
    </source>
</evidence>
<comment type="caution">
    <text evidence="16">The sequence shown here is derived from an EMBL/GenBank/DDBJ whole genome shotgun (WGS) entry which is preliminary data.</text>
</comment>
<reference evidence="16 17" key="1">
    <citation type="submission" date="2020-03" db="EMBL/GenBank/DDBJ databases">
        <title>Dissostichus mawsoni Genome sequencing and assembly.</title>
        <authorList>
            <person name="Park H."/>
        </authorList>
    </citation>
    <scope>NUCLEOTIDE SEQUENCE [LARGE SCALE GENOMIC DNA]</scope>
    <source>
        <strain evidence="16">DM0001</strain>
        <tissue evidence="16">Muscle</tissue>
    </source>
</reference>
<keyword evidence="5" id="KW-0391">Immunity</keyword>
<accession>A0A7J5Z361</accession>
<evidence type="ECO:0000256" key="3">
    <source>
        <dbReference type="ARBA" id="ARBA00022692"/>
    </source>
</evidence>
<evidence type="ECO:0000256" key="5">
    <source>
        <dbReference type="ARBA" id="ARBA00022859"/>
    </source>
</evidence>
<sequence length="176" mass="19288">MTSGAVIDMAVKEGNLVSLNCVPRDMGTMVVWFRHLDTTGMEFIASFTNNGVLKSARNSVSELFGLSKDRPISLKLKSFNQTRDSGVYSCASLKGSDLIFGNVIRLFQGALSPAQEVPALLWQRLKRRVLQVERQQQRSHWTADSVGAHAEDFTVEAAVEETKSPAKASRAKSAEG</sequence>
<keyword evidence="10" id="KW-1015">Disulfide bond</keyword>
<feature type="region of interest" description="Disordered" evidence="14">
    <location>
        <begin position="157"/>
        <end position="176"/>
    </location>
</feature>
<dbReference type="InterPro" id="IPR036179">
    <property type="entry name" value="Ig-like_dom_sf"/>
</dbReference>
<protein>
    <recommendedName>
        <fullName evidence="15">Ig-like domain-containing protein</fullName>
    </recommendedName>
</protein>
<evidence type="ECO:0000256" key="6">
    <source>
        <dbReference type="ARBA" id="ARBA00022989"/>
    </source>
</evidence>
<keyword evidence="3" id="KW-0812">Transmembrane</keyword>
<evidence type="ECO:0000256" key="14">
    <source>
        <dbReference type="SAM" id="MobiDB-lite"/>
    </source>
</evidence>
<dbReference type="GO" id="GO:0005886">
    <property type="term" value="C:plasma membrane"/>
    <property type="evidence" value="ECO:0007669"/>
    <property type="project" value="UniProtKB-SubCell"/>
</dbReference>
<dbReference type="SUPFAM" id="SSF48726">
    <property type="entry name" value="Immunoglobulin"/>
    <property type="match status" value="1"/>
</dbReference>
<gene>
    <name evidence="16" type="ORF">F7725_016749</name>
</gene>
<dbReference type="AlphaFoldDB" id="A0A7J5Z361"/>
<dbReference type="PANTHER" id="PTHR10441:SF2">
    <property type="entry name" value="T-CELL SURFACE GLYCOPROTEIN CD8 ALPHA CHAIN"/>
    <property type="match status" value="1"/>
</dbReference>
<name>A0A7J5Z361_DISMA</name>
<dbReference type="InterPro" id="IPR013783">
    <property type="entry name" value="Ig-like_fold"/>
</dbReference>
<keyword evidence="9" id="KW-0564">Palmitate</keyword>
<dbReference type="InterPro" id="IPR015468">
    <property type="entry name" value="CD8_asu"/>
</dbReference>
<keyword evidence="4" id="KW-0732">Signal</keyword>
<evidence type="ECO:0000256" key="1">
    <source>
        <dbReference type="ARBA" id="ARBA00004251"/>
    </source>
</evidence>
<dbReference type="Proteomes" id="UP000518266">
    <property type="component" value="Unassembled WGS sequence"/>
</dbReference>
<keyword evidence="8" id="KW-0472">Membrane</keyword>